<organism evidence="1 2">
    <name type="scientific">Cerrena zonata</name>
    <dbReference type="NCBI Taxonomy" id="2478898"/>
    <lineage>
        <taxon>Eukaryota</taxon>
        <taxon>Fungi</taxon>
        <taxon>Dikarya</taxon>
        <taxon>Basidiomycota</taxon>
        <taxon>Agaricomycotina</taxon>
        <taxon>Agaricomycetes</taxon>
        <taxon>Polyporales</taxon>
        <taxon>Cerrenaceae</taxon>
        <taxon>Cerrena</taxon>
    </lineage>
</organism>
<dbReference type="EMBL" id="JASBNA010000031">
    <property type="protein sequence ID" value="KAK7683247.1"/>
    <property type="molecule type" value="Genomic_DNA"/>
</dbReference>
<comment type="caution">
    <text evidence="1">The sequence shown here is derived from an EMBL/GenBank/DDBJ whole genome shotgun (WGS) entry which is preliminary data.</text>
</comment>
<reference evidence="1 2" key="1">
    <citation type="submission" date="2022-09" db="EMBL/GenBank/DDBJ databases">
        <authorList>
            <person name="Palmer J.M."/>
        </authorList>
    </citation>
    <scope>NUCLEOTIDE SEQUENCE [LARGE SCALE GENOMIC DNA]</scope>
    <source>
        <strain evidence="1 2">DSM 7382</strain>
    </source>
</reference>
<sequence length="508" mass="58199">MEWGGHFGCVPPTHDHDVEHMLYMHSNGHPIFSLPRLSDDPLCVISHSTNNLRCSKQDSDCLRSKMKHSADTIWISARNDRTPESWSTADFVASSCTEGIALNDGPYSEEVRSKLDNSSALIVSGFKDRAHDSTIYVSDSRNRCATSNRRDGVPKVGITVRERAQDVERPSRFFTEIYETIIDYVAERSESDDRRDLARCARVCREWLPRSQMHLFSAIPDLGDLYTPQKLVGFQDAVRRKPFLLQYIKVFRVSNYDVMPRQTTLLTSYHMRNLTRCSISRLDLKTEHSSLFKFPSSATSLRILELYSCKTEDVNQLCRFLTSFRSLSILVIRWSLGKTLGGHDLPHIQFNRSKCSLRTLVLAFTPNLSALLRSFIKAHPFVSHLKHLIISYSSDMISSFSLRDITELLRHCSQSLEELTVGSNMIQRFEYSSLLALIPLRLMSGTESDRLSDDLGYLDDILSGETFRSFRKLRIRIRESITKPNAFPKLKERNVDVDISDQPERISL</sequence>
<proteinExistence type="predicted"/>
<dbReference type="Gene3D" id="3.80.10.10">
    <property type="entry name" value="Ribonuclease Inhibitor"/>
    <property type="match status" value="1"/>
</dbReference>
<accession>A0AAW0G114</accession>
<dbReference type="AlphaFoldDB" id="A0AAW0G114"/>
<name>A0AAW0G114_9APHY</name>
<evidence type="ECO:0000313" key="2">
    <source>
        <dbReference type="Proteomes" id="UP001385951"/>
    </source>
</evidence>
<dbReference type="Proteomes" id="UP001385951">
    <property type="component" value="Unassembled WGS sequence"/>
</dbReference>
<dbReference type="InterPro" id="IPR032675">
    <property type="entry name" value="LRR_dom_sf"/>
</dbReference>
<protein>
    <submittedName>
        <fullName evidence="1">Uncharacterized protein</fullName>
    </submittedName>
</protein>
<gene>
    <name evidence="1" type="ORF">QCA50_013509</name>
</gene>
<dbReference type="SUPFAM" id="SSF52047">
    <property type="entry name" value="RNI-like"/>
    <property type="match status" value="1"/>
</dbReference>
<keyword evidence="2" id="KW-1185">Reference proteome</keyword>
<evidence type="ECO:0000313" key="1">
    <source>
        <dbReference type="EMBL" id="KAK7683247.1"/>
    </source>
</evidence>